<dbReference type="Gene3D" id="1.20.1560.10">
    <property type="entry name" value="ABC transporter type 1, transmembrane domain"/>
    <property type="match status" value="1"/>
</dbReference>
<feature type="region of interest" description="Disordered" evidence="7">
    <location>
        <begin position="990"/>
        <end position="1032"/>
    </location>
</feature>
<feature type="compositionally biased region" description="Basic and acidic residues" evidence="7">
    <location>
        <begin position="695"/>
        <end position="705"/>
    </location>
</feature>
<dbReference type="SUPFAM" id="SSF52540">
    <property type="entry name" value="P-loop containing nucleoside triphosphate hydrolases"/>
    <property type="match status" value="2"/>
</dbReference>
<feature type="domain" description="ABC transporter" evidence="9">
    <location>
        <begin position="1781"/>
        <end position="2048"/>
    </location>
</feature>
<dbReference type="FunFam" id="1.20.1560.10:FF:000012">
    <property type="entry name" value="ATP binding cassette subfamily C member 5"/>
    <property type="match status" value="1"/>
</dbReference>
<dbReference type="OrthoDB" id="9681678at2759"/>
<dbReference type="FunFam" id="3.40.50.300:FF:003492">
    <property type="entry name" value="AGAP012735-PA"/>
    <property type="match status" value="1"/>
</dbReference>
<feature type="transmembrane region" description="Helical" evidence="8">
    <location>
        <begin position="1551"/>
        <end position="1571"/>
    </location>
</feature>
<evidence type="ECO:0000256" key="3">
    <source>
        <dbReference type="ARBA" id="ARBA00022741"/>
    </source>
</evidence>
<evidence type="ECO:0000256" key="2">
    <source>
        <dbReference type="ARBA" id="ARBA00022692"/>
    </source>
</evidence>
<sequence length="2081" mass="228907">TTIEMVGDGPCFISDLYRRGQQRSFSERYEPSLKTMIPVRLYARLAPNPVDDAGLLSFATFSWLTPVMVRSYKHTLTVDTLPPLSPYDSFDTNAKRFQILWDEERTHVLMDIMDNILCIITAAIGLTDSISRKVWVGVSLCTAFFTTEFTKVLFWTLAWAINYCTAIWLKVVISTLVFENLVSFKTLTHISVGEVLNILSTDSYSLFEAALFCPLPATILILMAVCVVYAFFILGPTALIGISVYVLFIPIQVMAAISVTDKRVQTMNEFLTCIKLIKMYTWEKSFTNAIRDIRKRERQLLEKDGFVQSGNSALAPIASTVAIVLTFTCHILLRRKLTAPVAFTVIAMFNVMKFSIAILLFSVKAAAGANVSLRRMKKILIAKSPPSYITQPEDPDTVLLLANATFGARNATWEQETRRKSDLKKLQNQKKHLLKKQRPEAYSLSLSGQGVTGAEEQCGSPKSVLHSISFVVRKGKVLGICGNVGSGKSSLLAALLGQAPEEKVARPGFRRFSGVVAPDAVTTRDRGRQRDSGLRFPASMDLLGKCERKCIIWRKHAVHVCALQEDLSSPPYGDLTEIYLLDDPLSALDAHVGKHVFEECIERRSGGKPSSWQKLIFLECCDEVILLEDGEICEKGTVNGGERTVCKTDSQTLRVAIQGISFCLQEPEHIYDAAVVEALMESPAERDEDNVLAPGDEKHDGKEPETESEFVDIKVVAGSGRERACPAGGAAGLVFVPTVPLHQLIQTESPQGGTVTWKTYHTYIKASGGSVENNGFLDLICIKKIFLKLLGYFLSLFVVSLFLLMIGSSTFSNLWLGVWLNKGSQARPLLGRMDKSALLQACWKLSQLLAYGFKAFLEPQEMLWGCLPILQDYILVQFCCYDNQSEEALGRHGQGRGCDCPPGVWHSSLRPVARGEAKGWPSLCKKTAISGTSPRSLLAHEEPFPWRTQGHMAQRKAKLPVFQEEEMASLQKCRQKHVFSSCRMEPSVVSSNPPRVLGSSGSLLPTADSRAVDRRPPRCTLRKGKEEGPGGAGPVTSGLLRCKWFLAALYRSALSALLFSLALLSLVSQGPLGSQWPSRRRHAKLRSPQVCFVCFAFLTGSAEPRQPGALGVPVAQQEETCKAQESPQGTDLILPPGSFLTIMYPFLQFFMVLFILVILAAVFPAVLLVLAGLAVGVFILLRGPRAHLHTHPGEKQEGSIGPSFPGNPAPQGRKEVDSGAVSEIVCWGWGMGEAKDESKVGSAVKTDMSDTGGDAVGGDQDYRFDFGCFKLDLCELRGSLGGPMWGPLGRSWFSRSIFHRGIQELKKVEGVSESPWVSHVASCMQGLGTIHAYAKRDDRVSNPSGRPRNAGCSGSEEGTWFSEAGAGGWRWGRTHPQVTTLSGSFSFLLLISSGPAPRADEVWQGRVPNRTQVPSCSAGHCRWAGPGGSSHELCLAASHCFPFIWGLLPHADQCGIKTAASHAIFPLHPNSRDCRNGQDPPSVHLGTEQLRGWVLPSSLGGVISLLLCRMLLLLFGSGDTQQGFKMLNDENCSHLLYFNCALRWFALRMDVLMNIVTFIVALLVTLSFSSISASSKGLPLSYIIQVLEAPAAHSASILSKGFHPLSIFQKCVTLSFNDISSQAPLLLTPTLRPRQVLLVAALPGQASWPPTAAGRCFQDAAGVIGEGTEWVDSDHLECQGEYNYHLFLNTKEVFKGKTPQQECLYIWALGWECKPAFGVVLSKTGGLSGLLQVCVRTGTETQAKFTSVELLREYISTCVPECTHPLKVGTCPHDWPSRGEITFRDYQMRYRDNTPLVLNGLNLNVQSGQTVGIVVFFAFPLGMLVKSQQRVMCMCDRYSGMMEYKLMFDLLLLHLSFPGKLSLGMALFRLVEAASGTTLTDGTSICTVGCKDLRTKLSSPRILSCLYNLDPFGSHSDEMLWQVLERTFMTDTIMKLLEKLQAEVTENGENFSVGERQLLCTARALLRNSKIILLDEATASMDSKTDTLVQSTIKDAFKDCTVLTIAHRLNTVLNCDCVLVMENGKVQEVGVTSPEVSMVWALWWLFFSDFQVVEFDKPEALAEKLDSAFAMLLAAEKKVRL</sequence>
<organism evidence="11 12">
    <name type="scientific">Balaenoptera physalus</name>
    <name type="common">Fin whale</name>
    <name type="synonym">Balaena physalus</name>
    <dbReference type="NCBI Taxonomy" id="9770"/>
    <lineage>
        <taxon>Eukaryota</taxon>
        <taxon>Metazoa</taxon>
        <taxon>Chordata</taxon>
        <taxon>Craniata</taxon>
        <taxon>Vertebrata</taxon>
        <taxon>Euteleostomi</taxon>
        <taxon>Mammalia</taxon>
        <taxon>Eutheria</taxon>
        <taxon>Laurasiatheria</taxon>
        <taxon>Artiodactyla</taxon>
        <taxon>Whippomorpha</taxon>
        <taxon>Cetacea</taxon>
        <taxon>Mysticeti</taxon>
        <taxon>Balaenopteridae</taxon>
        <taxon>Balaenoptera</taxon>
    </lineage>
</organism>
<evidence type="ECO:0000313" key="11">
    <source>
        <dbReference type="EMBL" id="KAB0402219.1"/>
    </source>
</evidence>
<protein>
    <recommendedName>
        <fullName evidence="13">ABC transporter domain-containing protein</fullName>
    </recommendedName>
</protein>
<dbReference type="GO" id="GO:0140359">
    <property type="term" value="F:ABC-type transporter activity"/>
    <property type="evidence" value="ECO:0007669"/>
    <property type="project" value="InterPro"/>
</dbReference>
<evidence type="ECO:0000259" key="9">
    <source>
        <dbReference type="PROSITE" id="PS50893"/>
    </source>
</evidence>
<evidence type="ECO:0000313" key="12">
    <source>
        <dbReference type="Proteomes" id="UP000437017"/>
    </source>
</evidence>
<dbReference type="PANTHER" id="PTHR24223">
    <property type="entry name" value="ATP-BINDING CASSETTE SUB-FAMILY C"/>
    <property type="match status" value="1"/>
</dbReference>
<reference evidence="11 12" key="1">
    <citation type="journal article" date="2019" name="PLoS ONE">
        <title>Genomic analyses reveal an absence of contemporary introgressive admixture between fin whales and blue whales, despite known hybrids.</title>
        <authorList>
            <person name="Westbury M.V."/>
            <person name="Petersen B."/>
            <person name="Lorenzen E.D."/>
        </authorList>
    </citation>
    <scope>NUCLEOTIDE SEQUENCE [LARGE SCALE GENOMIC DNA]</scope>
    <source>
        <strain evidence="11">FinWhale-01</strain>
    </source>
</reference>
<keyword evidence="1" id="KW-0813">Transport</keyword>
<evidence type="ECO:0008006" key="13">
    <source>
        <dbReference type="Google" id="ProtNLM"/>
    </source>
</evidence>
<feature type="compositionally biased region" description="Polar residues" evidence="7">
    <location>
        <begin position="990"/>
        <end position="1003"/>
    </location>
</feature>
<dbReference type="InterPro" id="IPR036640">
    <property type="entry name" value="ABC1_TM_sf"/>
</dbReference>
<feature type="region of interest" description="Disordered" evidence="7">
    <location>
        <begin position="1338"/>
        <end position="1357"/>
    </location>
</feature>
<dbReference type="Pfam" id="PF00664">
    <property type="entry name" value="ABC_membrane"/>
    <property type="match status" value="1"/>
</dbReference>
<dbReference type="PROSITE" id="PS50929">
    <property type="entry name" value="ABC_TM1F"/>
    <property type="match status" value="1"/>
</dbReference>
<comment type="caution">
    <text evidence="11">The sequence shown here is derived from an EMBL/GenBank/DDBJ whole genome shotgun (WGS) entry which is preliminary data.</text>
</comment>
<gene>
    <name evidence="11" type="ORF">E2I00_013234</name>
</gene>
<dbReference type="GO" id="GO:0005524">
    <property type="term" value="F:ATP binding"/>
    <property type="evidence" value="ECO:0007669"/>
    <property type="project" value="UniProtKB-KW"/>
</dbReference>
<evidence type="ECO:0000256" key="4">
    <source>
        <dbReference type="ARBA" id="ARBA00022840"/>
    </source>
</evidence>
<feature type="transmembrane region" description="Helical" evidence="8">
    <location>
        <begin position="792"/>
        <end position="820"/>
    </location>
</feature>
<dbReference type="CDD" id="cd18592">
    <property type="entry name" value="ABC_6TM_MRP5_8_9_D1"/>
    <property type="match status" value="1"/>
</dbReference>
<dbReference type="SUPFAM" id="SSF90123">
    <property type="entry name" value="ABC transporter transmembrane region"/>
    <property type="match status" value="1"/>
</dbReference>
<dbReference type="CDD" id="cd03244">
    <property type="entry name" value="ABCC_MRP_domain2"/>
    <property type="match status" value="1"/>
</dbReference>
<evidence type="ECO:0000256" key="8">
    <source>
        <dbReference type="SAM" id="Phobius"/>
    </source>
</evidence>
<feature type="region of interest" description="Disordered" evidence="7">
    <location>
        <begin position="685"/>
        <end position="705"/>
    </location>
</feature>
<dbReference type="InterPro" id="IPR027417">
    <property type="entry name" value="P-loop_NTPase"/>
</dbReference>
<dbReference type="InterPro" id="IPR003439">
    <property type="entry name" value="ABC_transporter-like_ATP-bd"/>
</dbReference>
<feature type="transmembrane region" description="Helical" evidence="8">
    <location>
        <begin position="313"/>
        <end position="333"/>
    </location>
</feature>
<feature type="non-terminal residue" evidence="11">
    <location>
        <position position="1"/>
    </location>
</feature>
<keyword evidence="3" id="KW-0547">Nucleotide-binding</keyword>
<evidence type="ECO:0000259" key="10">
    <source>
        <dbReference type="PROSITE" id="PS50929"/>
    </source>
</evidence>
<feature type="domain" description="ABC transmembrane type-1" evidence="10">
    <location>
        <begin position="108"/>
        <end position="368"/>
    </location>
</feature>
<feature type="region of interest" description="Disordered" evidence="7">
    <location>
        <begin position="1190"/>
        <end position="1217"/>
    </location>
</feature>
<feature type="transmembrane region" description="Helical" evidence="8">
    <location>
        <begin position="238"/>
        <end position="259"/>
    </location>
</feature>
<dbReference type="Proteomes" id="UP000437017">
    <property type="component" value="Unassembled WGS sequence"/>
</dbReference>
<evidence type="ECO:0000256" key="1">
    <source>
        <dbReference type="ARBA" id="ARBA00022448"/>
    </source>
</evidence>
<keyword evidence="4" id="KW-0067">ATP-binding</keyword>
<keyword evidence="12" id="KW-1185">Reference proteome</keyword>
<dbReference type="PANTHER" id="PTHR24223:SF10">
    <property type="entry name" value="ATP-BINDING CASSETTE SUB-FAMILY C MEMBER 12"/>
    <property type="match status" value="1"/>
</dbReference>
<dbReference type="GO" id="GO:0016020">
    <property type="term" value="C:membrane"/>
    <property type="evidence" value="ECO:0007669"/>
    <property type="project" value="InterPro"/>
</dbReference>
<keyword evidence="5 8" id="KW-1133">Transmembrane helix</keyword>
<dbReference type="EMBL" id="SGJD01001036">
    <property type="protein sequence ID" value="KAB0402219.1"/>
    <property type="molecule type" value="Genomic_DNA"/>
</dbReference>
<dbReference type="GO" id="GO:0016887">
    <property type="term" value="F:ATP hydrolysis activity"/>
    <property type="evidence" value="ECO:0007669"/>
    <property type="project" value="InterPro"/>
</dbReference>
<feature type="transmembrane region" description="Helical" evidence="8">
    <location>
        <begin position="209"/>
        <end position="232"/>
    </location>
</feature>
<evidence type="ECO:0000256" key="5">
    <source>
        <dbReference type="ARBA" id="ARBA00022989"/>
    </source>
</evidence>
<evidence type="ECO:0000256" key="6">
    <source>
        <dbReference type="ARBA" id="ARBA00023136"/>
    </source>
</evidence>
<name>A0A6A1Q5Q7_BALPH</name>
<dbReference type="Pfam" id="PF00005">
    <property type="entry name" value="ABC_tran"/>
    <property type="match status" value="1"/>
</dbReference>
<evidence type="ECO:0000256" key="7">
    <source>
        <dbReference type="SAM" id="MobiDB-lite"/>
    </source>
</evidence>
<keyword evidence="2 8" id="KW-0812">Transmembrane</keyword>
<feature type="transmembrane region" description="Helical" evidence="8">
    <location>
        <begin position="339"/>
        <end position="367"/>
    </location>
</feature>
<dbReference type="Gene3D" id="3.40.50.300">
    <property type="entry name" value="P-loop containing nucleotide triphosphate hydrolases"/>
    <property type="match status" value="3"/>
</dbReference>
<dbReference type="InterPro" id="IPR050173">
    <property type="entry name" value="ABC_transporter_C-like"/>
</dbReference>
<keyword evidence="6 8" id="KW-0472">Membrane</keyword>
<proteinExistence type="predicted"/>
<dbReference type="InterPro" id="IPR011527">
    <property type="entry name" value="ABC1_TM_dom"/>
</dbReference>
<dbReference type="PROSITE" id="PS50893">
    <property type="entry name" value="ABC_TRANSPORTER_2"/>
    <property type="match status" value="1"/>
</dbReference>
<accession>A0A6A1Q5Q7</accession>
<feature type="transmembrane region" description="Helical" evidence="8">
    <location>
        <begin position="1149"/>
        <end position="1181"/>
    </location>
</feature>